<dbReference type="Gene3D" id="3.40.50.1000">
    <property type="entry name" value="HAD superfamily/HAD-like"/>
    <property type="match status" value="1"/>
</dbReference>
<dbReference type="RefSeq" id="WP_073050363.1">
    <property type="nucleotide sequence ID" value="NZ_FQZL01000028.1"/>
</dbReference>
<reference evidence="1 2" key="1">
    <citation type="submission" date="2016-11" db="EMBL/GenBank/DDBJ databases">
        <authorList>
            <person name="Jaros S."/>
            <person name="Januszkiewicz K."/>
            <person name="Wedrychowicz H."/>
        </authorList>
    </citation>
    <scope>NUCLEOTIDE SEQUENCE [LARGE SCALE GENOMIC DNA]</scope>
    <source>
        <strain evidence="1 2">DSM 17477</strain>
    </source>
</reference>
<dbReference type="OrthoDB" id="159409at2"/>
<evidence type="ECO:0000313" key="2">
    <source>
        <dbReference type="Proteomes" id="UP000184052"/>
    </source>
</evidence>
<accession>A0A1M6KTH3</accession>
<protein>
    <submittedName>
        <fullName evidence="1">Soluble P-type ATPase</fullName>
    </submittedName>
</protein>
<gene>
    <name evidence="1" type="ORF">SAMN02745751_02979</name>
</gene>
<dbReference type="Proteomes" id="UP000184052">
    <property type="component" value="Unassembled WGS sequence"/>
</dbReference>
<dbReference type="InterPro" id="IPR036412">
    <property type="entry name" value="HAD-like_sf"/>
</dbReference>
<dbReference type="AlphaFoldDB" id="A0A1M6KTH3"/>
<dbReference type="STRING" id="1121476.SAMN02745751_02979"/>
<dbReference type="SUPFAM" id="SSF56784">
    <property type="entry name" value="HAD-like"/>
    <property type="match status" value="1"/>
</dbReference>
<dbReference type="EMBL" id="FQZL01000028">
    <property type="protein sequence ID" value="SHJ62295.1"/>
    <property type="molecule type" value="Genomic_DNA"/>
</dbReference>
<organism evidence="1 2">
    <name type="scientific">Dethiosulfatibacter aminovorans DSM 17477</name>
    <dbReference type="NCBI Taxonomy" id="1121476"/>
    <lineage>
        <taxon>Bacteria</taxon>
        <taxon>Bacillati</taxon>
        <taxon>Bacillota</taxon>
        <taxon>Tissierellia</taxon>
        <taxon>Dethiosulfatibacter</taxon>
    </lineage>
</organism>
<evidence type="ECO:0000313" key="1">
    <source>
        <dbReference type="EMBL" id="SHJ62295.1"/>
    </source>
</evidence>
<sequence length="156" mass="16788">MIKIEIPGINELNIENLVLDYNGTIACNGKVIPGVMEMLQQIKSKVTVYILTADTYGTVKKEFENTGIEVHILKSDNGTLEKCEFVKNLGSEKTISVGNGNNDAAMLKESVLSIAIMGGEGCSFKALANADIVVTNILDALSLVEDPIKIKATLRS</sequence>
<dbReference type="InterPro" id="IPR023214">
    <property type="entry name" value="HAD_sf"/>
</dbReference>
<proteinExistence type="predicted"/>
<keyword evidence="2" id="KW-1185">Reference proteome</keyword>
<name>A0A1M6KTH3_9FIRM</name>